<name>A0A6S7F737_9BURK</name>
<proteinExistence type="predicted"/>
<accession>A0A6S7F737</accession>
<dbReference type="InterPro" id="IPR012337">
    <property type="entry name" value="RNaseH-like_sf"/>
</dbReference>
<organism evidence="1 2">
    <name type="scientific">Achromobacter insolitus</name>
    <dbReference type="NCBI Taxonomy" id="217204"/>
    <lineage>
        <taxon>Bacteria</taxon>
        <taxon>Pseudomonadati</taxon>
        <taxon>Pseudomonadota</taxon>
        <taxon>Betaproteobacteria</taxon>
        <taxon>Burkholderiales</taxon>
        <taxon>Alcaligenaceae</taxon>
        <taxon>Achromobacter</taxon>
    </lineage>
</organism>
<evidence type="ECO:0000313" key="2">
    <source>
        <dbReference type="Proteomes" id="UP000494183"/>
    </source>
</evidence>
<sequence length="69" mass="7647">MTTLTHQFDRGSQYVSIRYSEPQAVASIESPVGSRGDNYDNALAETTDGLYKAELINRRAPWKSPESVA</sequence>
<gene>
    <name evidence="1" type="ORF">LMG6000_01868</name>
</gene>
<keyword evidence="2" id="KW-1185">Reference proteome</keyword>
<protein>
    <recommendedName>
        <fullName evidence="3">Integrase catalytic domain-containing protein</fullName>
    </recommendedName>
</protein>
<evidence type="ECO:0008006" key="3">
    <source>
        <dbReference type="Google" id="ProtNLM"/>
    </source>
</evidence>
<dbReference type="EMBL" id="CADILH010000002">
    <property type="protein sequence ID" value="CAB3930806.1"/>
    <property type="molecule type" value="Genomic_DNA"/>
</dbReference>
<reference evidence="1 2" key="1">
    <citation type="submission" date="2020-04" db="EMBL/GenBank/DDBJ databases">
        <authorList>
            <person name="De Canck E."/>
        </authorList>
    </citation>
    <scope>NUCLEOTIDE SEQUENCE [LARGE SCALE GENOMIC DNA]</scope>
    <source>
        <strain evidence="1 2">LMG 6000</strain>
    </source>
</reference>
<dbReference type="SUPFAM" id="SSF53098">
    <property type="entry name" value="Ribonuclease H-like"/>
    <property type="match status" value="1"/>
</dbReference>
<dbReference type="Proteomes" id="UP000494183">
    <property type="component" value="Unassembled WGS sequence"/>
</dbReference>
<evidence type="ECO:0000313" key="1">
    <source>
        <dbReference type="EMBL" id="CAB3930806.1"/>
    </source>
</evidence>
<dbReference type="AlphaFoldDB" id="A0A6S7F737"/>